<reference evidence="1" key="2">
    <citation type="submission" date="2022-01" db="EMBL/GenBank/DDBJ databases">
        <authorList>
            <person name="Yamashiro T."/>
            <person name="Shiraishi A."/>
            <person name="Satake H."/>
            <person name="Nakayama K."/>
        </authorList>
    </citation>
    <scope>NUCLEOTIDE SEQUENCE</scope>
</reference>
<gene>
    <name evidence="1" type="ORF">Tco_1003544</name>
</gene>
<keyword evidence="2" id="KW-1185">Reference proteome</keyword>
<proteinExistence type="predicted"/>
<name>A0ABQ5F9R4_9ASTR</name>
<evidence type="ECO:0000313" key="1">
    <source>
        <dbReference type="EMBL" id="GJT60011.1"/>
    </source>
</evidence>
<organism evidence="1 2">
    <name type="scientific">Tanacetum coccineum</name>
    <dbReference type="NCBI Taxonomy" id="301880"/>
    <lineage>
        <taxon>Eukaryota</taxon>
        <taxon>Viridiplantae</taxon>
        <taxon>Streptophyta</taxon>
        <taxon>Embryophyta</taxon>
        <taxon>Tracheophyta</taxon>
        <taxon>Spermatophyta</taxon>
        <taxon>Magnoliopsida</taxon>
        <taxon>eudicotyledons</taxon>
        <taxon>Gunneridae</taxon>
        <taxon>Pentapetalae</taxon>
        <taxon>asterids</taxon>
        <taxon>campanulids</taxon>
        <taxon>Asterales</taxon>
        <taxon>Asteraceae</taxon>
        <taxon>Asteroideae</taxon>
        <taxon>Anthemideae</taxon>
        <taxon>Anthemidinae</taxon>
        <taxon>Tanacetum</taxon>
    </lineage>
</organism>
<sequence length="217" mass="24052">MVASKGLTTFIVDCLIKYGSRTGQAASFVSPTGITISQFISSSHKGTRKVGNVPPNTRVSEEKEVERRTEILYKLEWSSLSRLSADTGRASFSRADEEEFGEQSFSYTIGESYFEGAKDDESEEWSQRGVCFAHHESSSILSIYWRFDGLGGGGGRSRRKGNGCPTEVVESKQVKRSEFSEVLCSSWIGGETMKESVKGMNIEEPELLPPRGFTEEE</sequence>
<accession>A0ABQ5F9R4</accession>
<reference evidence="1" key="1">
    <citation type="journal article" date="2022" name="Int. J. Mol. Sci.">
        <title>Draft Genome of Tanacetum Coccineum: Genomic Comparison of Closely Related Tanacetum-Family Plants.</title>
        <authorList>
            <person name="Yamashiro T."/>
            <person name="Shiraishi A."/>
            <person name="Nakayama K."/>
            <person name="Satake H."/>
        </authorList>
    </citation>
    <scope>NUCLEOTIDE SEQUENCE</scope>
</reference>
<evidence type="ECO:0000313" key="2">
    <source>
        <dbReference type="Proteomes" id="UP001151760"/>
    </source>
</evidence>
<protein>
    <submittedName>
        <fullName evidence="1">Uncharacterized protein</fullName>
    </submittedName>
</protein>
<dbReference type="Proteomes" id="UP001151760">
    <property type="component" value="Unassembled WGS sequence"/>
</dbReference>
<dbReference type="EMBL" id="BQNB010017160">
    <property type="protein sequence ID" value="GJT60011.1"/>
    <property type="molecule type" value="Genomic_DNA"/>
</dbReference>
<comment type="caution">
    <text evidence="1">The sequence shown here is derived from an EMBL/GenBank/DDBJ whole genome shotgun (WGS) entry which is preliminary data.</text>
</comment>